<gene>
    <name evidence="1" type="ORF">KFE25_003476</name>
</gene>
<keyword evidence="2" id="KW-1185">Reference proteome</keyword>
<dbReference type="PANTHER" id="PTHR31152">
    <property type="entry name" value="PLAC8 FAMILY PROTEIN"/>
    <property type="match status" value="1"/>
</dbReference>
<comment type="caution">
    <text evidence="1">The sequence shown here is derived from an EMBL/GenBank/DDBJ whole genome shotgun (WGS) entry which is preliminary data.</text>
</comment>
<organism evidence="1 2">
    <name type="scientific">Diacronema lutheri</name>
    <name type="common">Unicellular marine alga</name>
    <name type="synonym">Monochrysis lutheri</name>
    <dbReference type="NCBI Taxonomy" id="2081491"/>
    <lineage>
        <taxon>Eukaryota</taxon>
        <taxon>Haptista</taxon>
        <taxon>Haptophyta</taxon>
        <taxon>Pavlovophyceae</taxon>
        <taxon>Pavlovales</taxon>
        <taxon>Pavlovaceae</taxon>
        <taxon>Diacronema</taxon>
    </lineage>
</organism>
<protein>
    <submittedName>
        <fullName evidence="1">Uncharacterized protein</fullName>
    </submittedName>
</protein>
<evidence type="ECO:0000313" key="1">
    <source>
        <dbReference type="EMBL" id="KAG8464413.1"/>
    </source>
</evidence>
<dbReference type="Proteomes" id="UP000751190">
    <property type="component" value="Unassembled WGS sequence"/>
</dbReference>
<dbReference type="PANTHER" id="PTHR31152:SF1">
    <property type="entry name" value="PLAC8 FAMILY PROTEIN"/>
    <property type="match status" value="1"/>
</dbReference>
<accession>A0A8J5XHP7</accession>
<dbReference type="AlphaFoldDB" id="A0A8J5XHP7"/>
<proteinExistence type="predicted"/>
<sequence length="208" mass="22392">MVCFLCFDPKPPEGAVRNPKYAAMMQYQSNPNAYAVSLMDAPGKEPLACVATCLTVCCGLPACYYRKKALETVGRGVEDYVCCQGYFPGCCGCEPATQCQGQMAGLLLEGCCCPTLSLSFTRILLMDVLKLQPDPVDYQMIAFSNACQVLACICDVLSMFIEDLRDAADVIDCIADLVTFSVAGCMGAQIEHELKSAAPLAQQMNRAA</sequence>
<dbReference type="EMBL" id="JAGTXO010000013">
    <property type="protein sequence ID" value="KAG8464413.1"/>
    <property type="molecule type" value="Genomic_DNA"/>
</dbReference>
<dbReference type="OrthoDB" id="998115at2759"/>
<dbReference type="OMA" id="SPHENDA"/>
<reference evidence="1" key="1">
    <citation type="submission" date="2021-05" db="EMBL/GenBank/DDBJ databases">
        <title>The genome of the haptophyte Pavlova lutheri (Diacronema luteri, Pavlovales) - a model for lipid biosynthesis in eukaryotic algae.</title>
        <authorList>
            <person name="Hulatt C.J."/>
            <person name="Posewitz M.C."/>
        </authorList>
    </citation>
    <scope>NUCLEOTIDE SEQUENCE</scope>
    <source>
        <strain evidence="1">NIVA-4/92</strain>
    </source>
</reference>
<evidence type="ECO:0000313" key="2">
    <source>
        <dbReference type="Proteomes" id="UP000751190"/>
    </source>
</evidence>
<name>A0A8J5XHP7_DIALT</name>